<name>A0A813H576_POLGL</name>
<keyword evidence="4" id="KW-1185">Reference proteome</keyword>
<dbReference type="PROSITE" id="PS00889">
    <property type="entry name" value="CNMP_BINDING_2"/>
    <property type="match status" value="1"/>
</dbReference>
<dbReference type="SMART" id="SM00100">
    <property type="entry name" value="cNMP"/>
    <property type="match status" value="2"/>
</dbReference>
<evidence type="ECO:0000313" key="4">
    <source>
        <dbReference type="Proteomes" id="UP000654075"/>
    </source>
</evidence>
<dbReference type="Proteomes" id="UP000654075">
    <property type="component" value="Unassembled WGS sequence"/>
</dbReference>
<dbReference type="EMBL" id="CAJNNV010030526">
    <property type="protein sequence ID" value="CAE8632799.1"/>
    <property type="molecule type" value="Genomic_DNA"/>
</dbReference>
<feature type="compositionally biased region" description="Low complexity" evidence="1">
    <location>
        <begin position="146"/>
        <end position="163"/>
    </location>
</feature>
<dbReference type="CDD" id="cd00038">
    <property type="entry name" value="CAP_ED"/>
    <property type="match status" value="1"/>
</dbReference>
<dbReference type="InterPro" id="IPR000595">
    <property type="entry name" value="cNMP-bd_dom"/>
</dbReference>
<feature type="compositionally biased region" description="Low complexity" evidence="1">
    <location>
        <begin position="190"/>
        <end position="199"/>
    </location>
</feature>
<comment type="caution">
    <text evidence="3">The sequence shown here is derived from an EMBL/GenBank/DDBJ whole genome shotgun (WGS) entry which is preliminary data.</text>
</comment>
<reference evidence="3" key="1">
    <citation type="submission" date="2021-02" db="EMBL/GenBank/DDBJ databases">
        <authorList>
            <person name="Dougan E. K."/>
            <person name="Rhodes N."/>
            <person name="Thang M."/>
            <person name="Chan C."/>
        </authorList>
    </citation>
    <scope>NUCLEOTIDE SEQUENCE</scope>
</reference>
<dbReference type="AlphaFoldDB" id="A0A813H576"/>
<proteinExistence type="predicted"/>
<dbReference type="OrthoDB" id="166212at2759"/>
<dbReference type="GO" id="GO:0005952">
    <property type="term" value="C:cAMP-dependent protein kinase complex"/>
    <property type="evidence" value="ECO:0007669"/>
    <property type="project" value="InterPro"/>
</dbReference>
<evidence type="ECO:0000313" key="3">
    <source>
        <dbReference type="EMBL" id="CAE8632799.1"/>
    </source>
</evidence>
<dbReference type="GO" id="GO:0005829">
    <property type="term" value="C:cytosol"/>
    <property type="evidence" value="ECO:0007669"/>
    <property type="project" value="TreeGrafter"/>
</dbReference>
<feature type="domain" description="Cyclic nucleotide-binding" evidence="2">
    <location>
        <begin position="281"/>
        <end position="336"/>
    </location>
</feature>
<protein>
    <recommendedName>
        <fullName evidence="2">Cyclic nucleotide-binding domain-containing protein</fullName>
    </recommendedName>
</protein>
<dbReference type="SUPFAM" id="SSF51206">
    <property type="entry name" value="cAMP-binding domain-like"/>
    <property type="match status" value="1"/>
</dbReference>
<dbReference type="Gene3D" id="2.60.120.10">
    <property type="entry name" value="Jelly Rolls"/>
    <property type="match status" value="1"/>
</dbReference>
<evidence type="ECO:0000256" key="1">
    <source>
        <dbReference type="SAM" id="MobiDB-lite"/>
    </source>
</evidence>
<dbReference type="PROSITE" id="PS50042">
    <property type="entry name" value="CNMP_BINDING_3"/>
    <property type="match status" value="2"/>
</dbReference>
<accession>A0A813H576</accession>
<dbReference type="PANTHER" id="PTHR11635:SF152">
    <property type="entry name" value="CAMP-DEPENDENT PROTEIN KINASE TYPE I REGULATORY SUBUNIT-RELATED"/>
    <property type="match status" value="1"/>
</dbReference>
<evidence type="ECO:0000259" key="2">
    <source>
        <dbReference type="PROSITE" id="PS50042"/>
    </source>
</evidence>
<gene>
    <name evidence="3" type="ORF">PGLA1383_LOCUS48728</name>
</gene>
<feature type="region of interest" description="Disordered" evidence="1">
    <location>
        <begin position="39"/>
        <end position="98"/>
    </location>
</feature>
<dbReference type="GO" id="GO:0034236">
    <property type="term" value="F:protein kinase A catalytic subunit binding"/>
    <property type="evidence" value="ECO:0007669"/>
    <property type="project" value="TreeGrafter"/>
</dbReference>
<organism evidence="3 4">
    <name type="scientific">Polarella glacialis</name>
    <name type="common">Dinoflagellate</name>
    <dbReference type="NCBI Taxonomy" id="89957"/>
    <lineage>
        <taxon>Eukaryota</taxon>
        <taxon>Sar</taxon>
        <taxon>Alveolata</taxon>
        <taxon>Dinophyceae</taxon>
        <taxon>Suessiales</taxon>
        <taxon>Suessiaceae</taxon>
        <taxon>Polarella</taxon>
    </lineage>
</organism>
<feature type="compositionally biased region" description="Polar residues" evidence="1">
    <location>
        <begin position="129"/>
        <end position="145"/>
    </location>
</feature>
<feature type="region of interest" description="Disordered" evidence="1">
    <location>
        <begin position="118"/>
        <end position="199"/>
    </location>
</feature>
<dbReference type="GO" id="GO:0030552">
    <property type="term" value="F:cAMP binding"/>
    <property type="evidence" value="ECO:0007669"/>
    <property type="project" value="TreeGrafter"/>
</dbReference>
<feature type="domain" description="Cyclic nucleotide-binding" evidence="2">
    <location>
        <begin position="415"/>
        <end position="446"/>
    </location>
</feature>
<dbReference type="InterPro" id="IPR050503">
    <property type="entry name" value="cAMP-dep_PK_reg_su-like"/>
</dbReference>
<dbReference type="InterPro" id="IPR018490">
    <property type="entry name" value="cNMP-bd_dom_sf"/>
</dbReference>
<dbReference type="InterPro" id="IPR018488">
    <property type="entry name" value="cNMP-bd_CS"/>
</dbReference>
<dbReference type="InterPro" id="IPR014710">
    <property type="entry name" value="RmlC-like_jellyroll"/>
</dbReference>
<feature type="compositionally biased region" description="Polar residues" evidence="1">
    <location>
        <begin position="39"/>
        <end position="52"/>
    </location>
</feature>
<sequence length="642" mass="69272">MLEEICSMWRSAFDLPLPAATTLLMTLIATRQQYFKPSTQLETTQKSCQAGRSGTAPARPTSASVRRPQMVKEEVPPAKPSGERRKRPGSAPSALASPGILSANGIVSANGDQIVPTSAKGSSKVGPASASSKETIASETVQPNQATAAGSSTTASSGLATGSKGSGQSGSREGPVDSHQGGQPPSAPNPVRAAPARKGAAWAVPRLGVAAAREPPDEPPKTLPMQAWPVACQSKDTSGDRRDSTVRTAKPKKDTYKAGVRSIFPAARAEYVLSKTPFFKEFDGIMPGVLNVLAQVAQRQSARTGELLFRQGDPPEDCYVILRGSVAVCVRSTPQESPRQMETEEEKEERLEAAEKSKGRCWACFKTALRRYRSKVKSALGDVGEKRTRTTEGHNTYSEETMLGKQVAILSSTAFGELGLMESRPRAASIVCLEACEFLVIDRANFVKNFASSVTSDMYSKRTWMHKNVPGFDAQLELRAQVAGMRTHPAELFRERADTLGTAHLVEGTVAAASVFVIKEGEVEFLHRGIPKSWGGDGPEAAAVREVSFATMGPGTLFCSLGFFGLPALEQFTVRSKTARTVIYVATGEDLRDLDSEVKKEVQQHIKVHMRPLLSYSPAFVNLDVLRDKRMPPGRRRQGLLR</sequence>
<dbReference type="GO" id="GO:0004862">
    <property type="term" value="F:cAMP-dependent protein kinase inhibitor activity"/>
    <property type="evidence" value="ECO:0007669"/>
    <property type="project" value="TreeGrafter"/>
</dbReference>
<dbReference type="PANTHER" id="PTHR11635">
    <property type="entry name" value="CAMP-DEPENDENT PROTEIN KINASE REGULATORY CHAIN"/>
    <property type="match status" value="1"/>
</dbReference>